<dbReference type="InterPro" id="IPR029044">
    <property type="entry name" value="Nucleotide-diphossugar_trans"/>
</dbReference>
<proteinExistence type="predicted"/>
<sequence length="280" mass="31977">MISVLIPTFNQESFIQQTIVSAINQSFKDIEILVGDDASMDATAHVVEKLAKQDDRIQLFVWEKNEGGLKNIDKLLQHASGDLVIILEGDDYWVNDKYLETASQILNNQKDISFVGSRFYKGTRDKQSISKFYGNVSASILSLGNFIQLGTVVFRRTIISRIDPAYIDLPLGDYPLFMQLLQHGPAKIIKEPSFFYRVHAAGIWSTQSDIYQIDKTLETINVMQGTLRSTYLFNFQVNYLLAKKIISLKSLRFFNLLVILKGIIAYVAIKLIQIFFLKRF</sequence>
<dbReference type="CDD" id="cd00761">
    <property type="entry name" value="Glyco_tranf_GTA_type"/>
    <property type="match status" value="1"/>
</dbReference>
<evidence type="ECO:0000313" key="3">
    <source>
        <dbReference type="EMBL" id="AKO66298.1"/>
    </source>
</evidence>
<dbReference type="Proteomes" id="UP000066549">
    <property type="component" value="Chromosome"/>
</dbReference>
<organism evidence="3 4">
    <name type="scientific">Methylophilales bacterium MBRS-H7</name>
    <dbReference type="NCBI Taxonomy" id="1623450"/>
    <lineage>
        <taxon>Bacteria</taxon>
        <taxon>Pseudomonadati</taxon>
        <taxon>Pseudomonadota</taxon>
        <taxon>Betaproteobacteria</taxon>
        <taxon>Nitrosomonadales</taxon>
        <taxon>OM43 clade</taxon>
    </lineage>
</organism>
<keyword evidence="1" id="KW-1133">Transmembrane helix</keyword>
<protein>
    <recommendedName>
        <fullName evidence="2">Glycosyltransferase 2-like domain-containing protein</fullName>
    </recommendedName>
</protein>
<reference evidence="3 4" key="1">
    <citation type="submission" date="2015-03" db="EMBL/GenBank/DDBJ databases">
        <title>Comparative analysis of the OM43 clade including a novel species from Red Sea uncovers genomic and metabolic diversity among marine methylotrophs.</title>
        <authorList>
            <person name="Jimenez-Infante F."/>
            <person name="Ngugi D.K."/>
            <person name="Vinu M."/>
            <person name="Alam I."/>
            <person name="Kamau A."/>
            <person name="Blom J."/>
            <person name="Bajic V.B."/>
            <person name="Stingl U."/>
        </authorList>
    </citation>
    <scope>NUCLEOTIDE SEQUENCE [LARGE SCALE GENOMIC DNA]</scope>
    <source>
        <strain evidence="3 4">MBRSH7</strain>
    </source>
</reference>
<evidence type="ECO:0000259" key="2">
    <source>
        <dbReference type="Pfam" id="PF00535"/>
    </source>
</evidence>
<name>A0A0H4J3J3_9PROT</name>
<feature type="domain" description="Glycosyltransferase 2-like" evidence="2">
    <location>
        <begin position="3"/>
        <end position="132"/>
    </location>
</feature>
<dbReference type="Pfam" id="PF00535">
    <property type="entry name" value="Glycos_transf_2"/>
    <property type="match status" value="1"/>
</dbReference>
<dbReference type="OrthoDB" id="9786172at2"/>
<keyword evidence="1" id="KW-0812">Transmembrane</keyword>
<dbReference type="PANTHER" id="PTHR22916:SF3">
    <property type="entry name" value="UDP-GLCNAC:BETAGAL BETA-1,3-N-ACETYLGLUCOSAMINYLTRANSFERASE-LIKE PROTEIN 1"/>
    <property type="match status" value="1"/>
</dbReference>
<evidence type="ECO:0000256" key="1">
    <source>
        <dbReference type="SAM" id="Phobius"/>
    </source>
</evidence>
<keyword evidence="4" id="KW-1185">Reference proteome</keyword>
<evidence type="ECO:0000313" key="4">
    <source>
        <dbReference type="Proteomes" id="UP000066549"/>
    </source>
</evidence>
<dbReference type="Gene3D" id="3.90.550.10">
    <property type="entry name" value="Spore Coat Polysaccharide Biosynthesis Protein SpsA, Chain A"/>
    <property type="match status" value="1"/>
</dbReference>
<dbReference type="InterPro" id="IPR001173">
    <property type="entry name" value="Glyco_trans_2-like"/>
</dbReference>
<feature type="transmembrane region" description="Helical" evidence="1">
    <location>
        <begin position="253"/>
        <end position="276"/>
    </location>
</feature>
<dbReference type="PANTHER" id="PTHR22916">
    <property type="entry name" value="GLYCOSYLTRANSFERASE"/>
    <property type="match status" value="1"/>
</dbReference>
<gene>
    <name evidence="3" type="ORF">VI33_06440</name>
</gene>
<dbReference type="EMBL" id="CP011002">
    <property type="protein sequence ID" value="AKO66298.1"/>
    <property type="molecule type" value="Genomic_DNA"/>
</dbReference>
<accession>A0A0H4J3J3</accession>
<dbReference type="SUPFAM" id="SSF53448">
    <property type="entry name" value="Nucleotide-diphospho-sugar transferases"/>
    <property type="match status" value="1"/>
</dbReference>
<dbReference type="GO" id="GO:0016758">
    <property type="term" value="F:hexosyltransferase activity"/>
    <property type="evidence" value="ECO:0007669"/>
    <property type="project" value="UniProtKB-ARBA"/>
</dbReference>
<keyword evidence="1" id="KW-0472">Membrane</keyword>
<dbReference type="AlphaFoldDB" id="A0A0H4J3J3"/>